<organism evidence="2 3">
    <name type="scientific">Lunasporangiospora selenospora</name>
    <dbReference type="NCBI Taxonomy" id="979761"/>
    <lineage>
        <taxon>Eukaryota</taxon>
        <taxon>Fungi</taxon>
        <taxon>Fungi incertae sedis</taxon>
        <taxon>Mucoromycota</taxon>
        <taxon>Mortierellomycotina</taxon>
        <taxon>Mortierellomycetes</taxon>
        <taxon>Mortierellales</taxon>
        <taxon>Mortierellaceae</taxon>
        <taxon>Lunasporangiospora</taxon>
    </lineage>
</organism>
<feature type="region of interest" description="Disordered" evidence="1">
    <location>
        <begin position="37"/>
        <end position="60"/>
    </location>
</feature>
<accession>A0A9P6EUS2</accession>
<feature type="non-terminal residue" evidence="2">
    <location>
        <position position="60"/>
    </location>
</feature>
<protein>
    <submittedName>
        <fullName evidence="2">Uncharacterized protein</fullName>
    </submittedName>
</protein>
<feature type="compositionally biased region" description="Basic and acidic residues" evidence="1">
    <location>
        <begin position="50"/>
        <end position="60"/>
    </location>
</feature>
<dbReference type="OrthoDB" id="2423579at2759"/>
<reference evidence="2" key="1">
    <citation type="journal article" date="2020" name="Fungal Divers.">
        <title>Resolving the Mortierellaceae phylogeny through synthesis of multi-gene phylogenetics and phylogenomics.</title>
        <authorList>
            <person name="Vandepol N."/>
            <person name="Liber J."/>
            <person name="Desiro A."/>
            <person name="Na H."/>
            <person name="Kennedy M."/>
            <person name="Barry K."/>
            <person name="Grigoriev I.V."/>
            <person name="Miller A.N."/>
            <person name="O'Donnell K."/>
            <person name="Stajich J.E."/>
            <person name="Bonito G."/>
        </authorList>
    </citation>
    <scope>NUCLEOTIDE SEQUENCE</scope>
    <source>
        <strain evidence="2">KOD1015</strain>
    </source>
</reference>
<sequence length="60" mass="6834">RERIADLVIEQARSPPDVARNFNIPLPLSETLFDSNGRVNKLPRGGNNRSRVEKQHIDIL</sequence>
<feature type="non-terminal residue" evidence="2">
    <location>
        <position position="1"/>
    </location>
</feature>
<dbReference type="Proteomes" id="UP000780801">
    <property type="component" value="Unassembled WGS sequence"/>
</dbReference>
<proteinExistence type="predicted"/>
<evidence type="ECO:0000313" key="2">
    <source>
        <dbReference type="EMBL" id="KAF9535228.1"/>
    </source>
</evidence>
<name>A0A9P6EUS2_9FUNG</name>
<dbReference type="EMBL" id="JAABOA010008423">
    <property type="protein sequence ID" value="KAF9535228.1"/>
    <property type="molecule type" value="Genomic_DNA"/>
</dbReference>
<evidence type="ECO:0000313" key="3">
    <source>
        <dbReference type="Proteomes" id="UP000780801"/>
    </source>
</evidence>
<keyword evidence="3" id="KW-1185">Reference proteome</keyword>
<gene>
    <name evidence="2" type="ORF">BGW38_010427</name>
</gene>
<evidence type="ECO:0000256" key="1">
    <source>
        <dbReference type="SAM" id="MobiDB-lite"/>
    </source>
</evidence>
<dbReference type="AlphaFoldDB" id="A0A9P6EUS2"/>
<comment type="caution">
    <text evidence="2">The sequence shown here is derived from an EMBL/GenBank/DDBJ whole genome shotgun (WGS) entry which is preliminary data.</text>
</comment>